<feature type="region of interest" description="Disordered" evidence="1">
    <location>
        <begin position="44"/>
        <end position="64"/>
    </location>
</feature>
<dbReference type="InParanoid" id="B0DDB1"/>
<dbReference type="HOGENOM" id="CLU_2868041_0_0_1"/>
<dbReference type="RefSeq" id="XP_001881975.1">
    <property type="nucleotide sequence ID" value="XM_001881940.1"/>
</dbReference>
<evidence type="ECO:0000313" key="4">
    <source>
        <dbReference type="Proteomes" id="UP000001194"/>
    </source>
</evidence>
<proteinExistence type="predicted"/>
<dbReference type="GeneID" id="6077389"/>
<gene>
    <name evidence="3" type="ORF">LACBIDRAFT_298648</name>
</gene>
<dbReference type="Proteomes" id="UP000001194">
    <property type="component" value="Unassembled WGS sequence"/>
</dbReference>
<name>B0DDB1_LACBS</name>
<evidence type="ECO:0000256" key="2">
    <source>
        <dbReference type="SAM" id="SignalP"/>
    </source>
</evidence>
<accession>B0DDB1</accession>
<dbReference type="EMBL" id="DS547104">
    <property type="protein sequence ID" value="EDR07583.1"/>
    <property type="molecule type" value="Genomic_DNA"/>
</dbReference>
<sequence length="64" mass="7258">MPFNLTPLAPLLIIAASLSSRQHHHDKTSKHHLRIARFEQIFKPHSAPGHPHGAACNKYCQQRD</sequence>
<keyword evidence="4" id="KW-1185">Reference proteome</keyword>
<feature type="chain" id="PRO_5002747193" evidence="2">
    <location>
        <begin position="20"/>
        <end position="64"/>
    </location>
</feature>
<dbReference type="AlphaFoldDB" id="B0DDB1"/>
<organism evidence="4">
    <name type="scientific">Laccaria bicolor (strain S238N-H82 / ATCC MYA-4686)</name>
    <name type="common">Bicoloured deceiver</name>
    <name type="synonym">Laccaria laccata var. bicolor</name>
    <dbReference type="NCBI Taxonomy" id="486041"/>
    <lineage>
        <taxon>Eukaryota</taxon>
        <taxon>Fungi</taxon>
        <taxon>Dikarya</taxon>
        <taxon>Basidiomycota</taxon>
        <taxon>Agaricomycotina</taxon>
        <taxon>Agaricomycetes</taxon>
        <taxon>Agaricomycetidae</taxon>
        <taxon>Agaricales</taxon>
        <taxon>Agaricineae</taxon>
        <taxon>Hydnangiaceae</taxon>
        <taxon>Laccaria</taxon>
    </lineage>
</organism>
<reference evidence="3 4" key="1">
    <citation type="journal article" date="2008" name="Nature">
        <title>The genome of Laccaria bicolor provides insights into mycorrhizal symbiosis.</title>
        <authorList>
            <person name="Martin F."/>
            <person name="Aerts A."/>
            <person name="Ahren D."/>
            <person name="Brun A."/>
            <person name="Danchin E.G.J."/>
            <person name="Duchaussoy F."/>
            <person name="Gibon J."/>
            <person name="Kohler A."/>
            <person name="Lindquist E."/>
            <person name="Pereda V."/>
            <person name="Salamov A."/>
            <person name="Shapiro H.J."/>
            <person name="Wuyts J."/>
            <person name="Blaudez D."/>
            <person name="Buee M."/>
            <person name="Brokstein P."/>
            <person name="Canbaeck B."/>
            <person name="Cohen D."/>
            <person name="Courty P.E."/>
            <person name="Coutinho P.M."/>
            <person name="Delaruelle C."/>
            <person name="Detter J.C."/>
            <person name="Deveau A."/>
            <person name="DiFazio S."/>
            <person name="Duplessis S."/>
            <person name="Fraissinet-Tachet L."/>
            <person name="Lucic E."/>
            <person name="Frey-Klett P."/>
            <person name="Fourrey C."/>
            <person name="Feussner I."/>
            <person name="Gay G."/>
            <person name="Grimwood J."/>
            <person name="Hoegger P.J."/>
            <person name="Jain P."/>
            <person name="Kilaru S."/>
            <person name="Labbe J."/>
            <person name="Lin Y.C."/>
            <person name="Legue V."/>
            <person name="Le Tacon F."/>
            <person name="Marmeisse R."/>
            <person name="Melayah D."/>
            <person name="Montanini B."/>
            <person name="Muratet M."/>
            <person name="Nehls U."/>
            <person name="Niculita-Hirzel H."/>
            <person name="Oudot-Le Secq M.P."/>
            <person name="Peter M."/>
            <person name="Quesneville H."/>
            <person name="Rajashekar B."/>
            <person name="Reich M."/>
            <person name="Rouhier N."/>
            <person name="Schmutz J."/>
            <person name="Yin T."/>
            <person name="Chalot M."/>
            <person name="Henrissat B."/>
            <person name="Kuees U."/>
            <person name="Lucas S."/>
            <person name="Van de Peer Y."/>
            <person name="Podila G.K."/>
            <person name="Polle A."/>
            <person name="Pukkila P.J."/>
            <person name="Richardson P.M."/>
            <person name="Rouze P."/>
            <person name="Sanders I.R."/>
            <person name="Stajich J.E."/>
            <person name="Tunlid A."/>
            <person name="Tuskan G."/>
            <person name="Grigoriev I.V."/>
        </authorList>
    </citation>
    <scope>NUCLEOTIDE SEQUENCE [LARGE SCALE GENOMIC DNA]</scope>
    <source>
        <strain evidence="4">S238N-H82 / ATCC MYA-4686</strain>
    </source>
</reference>
<protein>
    <submittedName>
        <fullName evidence="3">Predicted protein</fullName>
    </submittedName>
</protein>
<evidence type="ECO:0000313" key="3">
    <source>
        <dbReference type="EMBL" id="EDR07583.1"/>
    </source>
</evidence>
<feature type="signal peptide" evidence="2">
    <location>
        <begin position="1"/>
        <end position="19"/>
    </location>
</feature>
<evidence type="ECO:0000256" key="1">
    <source>
        <dbReference type="SAM" id="MobiDB-lite"/>
    </source>
</evidence>
<dbReference type="KEGG" id="lbc:LACBIDRAFT_298648"/>
<keyword evidence="2" id="KW-0732">Signal</keyword>